<reference evidence="1" key="1">
    <citation type="submission" date="2022-07" db="EMBL/GenBank/DDBJ databases">
        <title>Phylogenomic reconstructions and comparative analyses of Kickxellomycotina fungi.</title>
        <authorList>
            <person name="Reynolds N.K."/>
            <person name="Stajich J.E."/>
            <person name="Barry K."/>
            <person name="Grigoriev I.V."/>
            <person name="Crous P."/>
            <person name="Smith M.E."/>
        </authorList>
    </citation>
    <scope>NUCLEOTIDE SEQUENCE</scope>
    <source>
        <strain evidence="1">CBS 102833</strain>
    </source>
</reference>
<evidence type="ECO:0000313" key="2">
    <source>
        <dbReference type="Proteomes" id="UP001140096"/>
    </source>
</evidence>
<proteinExistence type="predicted"/>
<name>A0ACC1LMG4_9FUNG</name>
<organism evidence="1 2">
    <name type="scientific">Coemansia furcata</name>
    <dbReference type="NCBI Taxonomy" id="417177"/>
    <lineage>
        <taxon>Eukaryota</taxon>
        <taxon>Fungi</taxon>
        <taxon>Fungi incertae sedis</taxon>
        <taxon>Zoopagomycota</taxon>
        <taxon>Kickxellomycotina</taxon>
        <taxon>Kickxellomycetes</taxon>
        <taxon>Kickxellales</taxon>
        <taxon>Kickxellaceae</taxon>
        <taxon>Coemansia</taxon>
    </lineage>
</organism>
<keyword evidence="2" id="KW-1185">Reference proteome</keyword>
<gene>
    <name evidence="1" type="ORF">H4S07_001870</name>
</gene>
<dbReference type="EMBL" id="JANBUP010000370">
    <property type="protein sequence ID" value="KAJ2811735.1"/>
    <property type="molecule type" value="Genomic_DNA"/>
</dbReference>
<accession>A0ACC1LMG4</accession>
<evidence type="ECO:0000313" key="1">
    <source>
        <dbReference type="EMBL" id="KAJ2811735.1"/>
    </source>
</evidence>
<protein>
    <submittedName>
        <fullName evidence="1">Uncharacterized protein</fullName>
    </submittedName>
</protein>
<comment type="caution">
    <text evidence="1">The sequence shown here is derived from an EMBL/GenBank/DDBJ whole genome shotgun (WGS) entry which is preliminary data.</text>
</comment>
<dbReference type="Proteomes" id="UP001140096">
    <property type="component" value="Unassembled WGS sequence"/>
</dbReference>
<sequence length="104" mass="10764">MQFSLAAVLAVSLHLSVGVLGAAITPIAATTPVAAKPMWTEAPSITKAVLANVEANLSRFVPHMLSEAKVAELAAALQGLVPVQAHEMPTATVSDMFWDEVTAA</sequence>